<protein>
    <submittedName>
        <fullName evidence="2">Uncharacterized protein</fullName>
    </submittedName>
</protein>
<keyword evidence="3" id="KW-1185">Reference proteome</keyword>
<comment type="caution">
    <text evidence="2">The sequence shown here is derived from an EMBL/GenBank/DDBJ whole genome shotgun (WGS) entry which is preliminary data.</text>
</comment>
<feature type="region of interest" description="Disordered" evidence="1">
    <location>
        <begin position="1"/>
        <end position="36"/>
    </location>
</feature>
<dbReference type="EMBL" id="MU167277">
    <property type="protein sequence ID" value="KAG0145425.1"/>
    <property type="molecule type" value="Genomic_DNA"/>
</dbReference>
<evidence type="ECO:0000313" key="3">
    <source>
        <dbReference type="Proteomes" id="UP000886653"/>
    </source>
</evidence>
<dbReference type="Proteomes" id="UP000886653">
    <property type="component" value="Unassembled WGS sequence"/>
</dbReference>
<gene>
    <name evidence="2" type="ORF">CROQUDRAFT_658743</name>
</gene>
<feature type="compositionally biased region" description="Polar residues" evidence="1">
    <location>
        <begin position="24"/>
        <end position="35"/>
    </location>
</feature>
<evidence type="ECO:0000256" key="1">
    <source>
        <dbReference type="SAM" id="MobiDB-lite"/>
    </source>
</evidence>
<name>A0A9P6NEP1_9BASI</name>
<reference evidence="2" key="1">
    <citation type="submission" date="2013-11" db="EMBL/GenBank/DDBJ databases">
        <title>Genome sequence of the fusiform rust pathogen reveals effectors for host alternation and coevolution with pine.</title>
        <authorList>
            <consortium name="DOE Joint Genome Institute"/>
            <person name="Smith K."/>
            <person name="Pendleton A."/>
            <person name="Kubisiak T."/>
            <person name="Anderson C."/>
            <person name="Salamov A."/>
            <person name="Aerts A."/>
            <person name="Riley R."/>
            <person name="Clum A."/>
            <person name="Lindquist E."/>
            <person name="Ence D."/>
            <person name="Campbell M."/>
            <person name="Kronenberg Z."/>
            <person name="Feau N."/>
            <person name="Dhillon B."/>
            <person name="Hamelin R."/>
            <person name="Burleigh J."/>
            <person name="Smith J."/>
            <person name="Yandell M."/>
            <person name="Nelson C."/>
            <person name="Grigoriev I."/>
            <person name="Davis J."/>
        </authorList>
    </citation>
    <scope>NUCLEOTIDE SEQUENCE</scope>
    <source>
        <strain evidence="2">G11</strain>
    </source>
</reference>
<organism evidence="2 3">
    <name type="scientific">Cronartium quercuum f. sp. fusiforme G11</name>
    <dbReference type="NCBI Taxonomy" id="708437"/>
    <lineage>
        <taxon>Eukaryota</taxon>
        <taxon>Fungi</taxon>
        <taxon>Dikarya</taxon>
        <taxon>Basidiomycota</taxon>
        <taxon>Pucciniomycotina</taxon>
        <taxon>Pucciniomycetes</taxon>
        <taxon>Pucciniales</taxon>
        <taxon>Coleosporiaceae</taxon>
        <taxon>Cronartium</taxon>
    </lineage>
</organism>
<sequence>MAKNHKLAKTRTHPHHKQNKHEPSQSLQHQNTDVPQTIRYRYLQGHQTTHQHHLLTLPSPIKPPPALSINHLSASLLSANDPMYLVPQAYTNGEL</sequence>
<accession>A0A9P6NEP1</accession>
<dbReference type="AlphaFoldDB" id="A0A9P6NEP1"/>
<feature type="compositionally biased region" description="Basic residues" evidence="1">
    <location>
        <begin position="1"/>
        <end position="19"/>
    </location>
</feature>
<evidence type="ECO:0000313" key="2">
    <source>
        <dbReference type="EMBL" id="KAG0145425.1"/>
    </source>
</evidence>
<proteinExistence type="predicted"/>